<evidence type="ECO:0000256" key="4">
    <source>
        <dbReference type="ARBA" id="ARBA00023242"/>
    </source>
</evidence>
<dbReference type="PANTHER" id="PTHR31719">
    <property type="entry name" value="NAC TRANSCRIPTION FACTOR 56"/>
    <property type="match status" value="1"/>
</dbReference>
<evidence type="ECO:0000313" key="6">
    <source>
        <dbReference type="EnsemblPlants" id="OBART11G14710.1"/>
    </source>
</evidence>
<dbReference type="PANTHER" id="PTHR31719:SF177">
    <property type="entry name" value="OS11G0512600 PROTEIN"/>
    <property type="match status" value="1"/>
</dbReference>
<organism evidence="6">
    <name type="scientific">Oryza barthii</name>
    <dbReference type="NCBI Taxonomy" id="65489"/>
    <lineage>
        <taxon>Eukaryota</taxon>
        <taxon>Viridiplantae</taxon>
        <taxon>Streptophyta</taxon>
        <taxon>Embryophyta</taxon>
        <taxon>Tracheophyta</taxon>
        <taxon>Spermatophyta</taxon>
        <taxon>Magnoliopsida</taxon>
        <taxon>Liliopsida</taxon>
        <taxon>Poales</taxon>
        <taxon>Poaceae</taxon>
        <taxon>BOP clade</taxon>
        <taxon>Oryzoideae</taxon>
        <taxon>Oryzeae</taxon>
        <taxon>Oryzinae</taxon>
        <taxon>Oryza</taxon>
    </lineage>
</organism>
<dbReference type="GO" id="GO:0048731">
    <property type="term" value="P:system development"/>
    <property type="evidence" value="ECO:0007669"/>
    <property type="project" value="TreeGrafter"/>
</dbReference>
<protein>
    <recommendedName>
        <fullName evidence="5">NAC domain-containing protein</fullName>
    </recommendedName>
</protein>
<dbReference type="GO" id="GO:0003677">
    <property type="term" value="F:DNA binding"/>
    <property type="evidence" value="ECO:0007669"/>
    <property type="project" value="UniProtKB-KW"/>
</dbReference>
<sequence length="285" mass="31321">MQEVLERRMASPGVCINLVNGTSTRLPTNADLVVHYLHRRAIQEPVPCDFITNVDILQHNPWDIVPAEEKTNGKYFFIHEENERLGNHHSNRAAGDGFWRPAGSEVPIYHKCSGGADEAPVGMKRTLVFHYGNSSSAKRTEWVMQEFRLAGAILIPCPVTRPATGDGSMLPCHRTGTTIATENNGSPSAGQTHGPLEKTMVEPDSSLRICRIYKKRQRTPQFIIPPSIGDARELILALPTIGNTREVALALPTIDFLGQPSFEEGSDVSADVITDDKDGYGHGMN</sequence>
<dbReference type="SUPFAM" id="SSF101941">
    <property type="entry name" value="NAC domain"/>
    <property type="match status" value="1"/>
</dbReference>
<keyword evidence="4" id="KW-0539">Nucleus</keyword>
<dbReference type="EnsemblPlants" id="OBART11G14710.1">
    <property type="protein sequence ID" value="OBART11G14710.1"/>
    <property type="gene ID" value="OBART11G14710"/>
</dbReference>
<evidence type="ECO:0000256" key="2">
    <source>
        <dbReference type="ARBA" id="ARBA00023125"/>
    </source>
</evidence>
<evidence type="ECO:0000256" key="1">
    <source>
        <dbReference type="ARBA" id="ARBA00023015"/>
    </source>
</evidence>
<dbReference type="Proteomes" id="UP000026960">
    <property type="component" value="Chromosome 11"/>
</dbReference>
<dbReference type="Pfam" id="PF02365">
    <property type="entry name" value="NAM"/>
    <property type="match status" value="1"/>
</dbReference>
<dbReference type="InterPro" id="IPR003441">
    <property type="entry name" value="NAC-dom"/>
</dbReference>
<dbReference type="Gene3D" id="2.170.150.80">
    <property type="entry name" value="NAC domain"/>
    <property type="match status" value="1"/>
</dbReference>
<dbReference type="PROSITE" id="PS51005">
    <property type="entry name" value="NAC"/>
    <property type="match status" value="1"/>
</dbReference>
<dbReference type="HOGENOM" id="CLU_035664_9_2_1"/>
<name>A0A0D3HM74_9ORYZ</name>
<accession>A0A0D3HM74</accession>
<dbReference type="InterPro" id="IPR036093">
    <property type="entry name" value="NAC_dom_sf"/>
</dbReference>
<keyword evidence="1" id="KW-0805">Transcription regulation</keyword>
<reference evidence="6" key="2">
    <citation type="submission" date="2015-03" db="UniProtKB">
        <authorList>
            <consortium name="EnsemblPlants"/>
        </authorList>
    </citation>
    <scope>IDENTIFICATION</scope>
</reference>
<keyword evidence="3" id="KW-0804">Transcription</keyword>
<evidence type="ECO:0000313" key="7">
    <source>
        <dbReference type="Proteomes" id="UP000026960"/>
    </source>
</evidence>
<dbReference type="Gramene" id="OBART11G14710.1">
    <property type="protein sequence ID" value="OBART11G14710.1"/>
    <property type="gene ID" value="OBART11G14710"/>
</dbReference>
<reference evidence="6" key="1">
    <citation type="journal article" date="2009" name="Rice">
        <title>De Novo Next Generation Sequencing of Plant Genomes.</title>
        <authorList>
            <person name="Rounsley S."/>
            <person name="Marri P.R."/>
            <person name="Yu Y."/>
            <person name="He R."/>
            <person name="Sisneros N."/>
            <person name="Goicoechea J.L."/>
            <person name="Lee S.J."/>
            <person name="Angelova A."/>
            <person name="Kudrna D."/>
            <person name="Luo M."/>
            <person name="Affourtit J."/>
            <person name="Desany B."/>
            <person name="Knight J."/>
            <person name="Niazi F."/>
            <person name="Egholm M."/>
            <person name="Wing R.A."/>
        </authorList>
    </citation>
    <scope>NUCLEOTIDE SEQUENCE [LARGE SCALE GENOMIC DNA]</scope>
    <source>
        <strain evidence="6">cv. IRGC 105608</strain>
    </source>
</reference>
<dbReference type="GO" id="GO:0006355">
    <property type="term" value="P:regulation of DNA-templated transcription"/>
    <property type="evidence" value="ECO:0007669"/>
    <property type="project" value="InterPro"/>
</dbReference>
<proteinExistence type="predicted"/>
<keyword evidence="2" id="KW-0238">DNA-binding</keyword>
<evidence type="ECO:0000256" key="3">
    <source>
        <dbReference type="ARBA" id="ARBA00023163"/>
    </source>
</evidence>
<keyword evidence="7" id="KW-1185">Reference proteome</keyword>
<dbReference type="AlphaFoldDB" id="A0A0D3HM74"/>
<evidence type="ECO:0000259" key="5">
    <source>
        <dbReference type="PROSITE" id="PS51005"/>
    </source>
</evidence>
<feature type="domain" description="NAC" evidence="5">
    <location>
        <begin position="19"/>
        <end position="215"/>
    </location>
</feature>